<dbReference type="SUPFAM" id="SSF51556">
    <property type="entry name" value="Metallo-dependent hydrolases"/>
    <property type="match status" value="1"/>
</dbReference>
<organism evidence="3 4">
    <name type="scientific">Oscillibacter hominis</name>
    <dbReference type="NCBI Taxonomy" id="2763056"/>
    <lineage>
        <taxon>Bacteria</taxon>
        <taxon>Bacillati</taxon>
        <taxon>Bacillota</taxon>
        <taxon>Clostridia</taxon>
        <taxon>Eubacteriales</taxon>
        <taxon>Oscillospiraceae</taxon>
        <taxon>Oscillibacter</taxon>
    </lineage>
</organism>
<dbReference type="Gene3D" id="2.30.40.10">
    <property type="entry name" value="Urease, subunit C, domain 1"/>
    <property type="match status" value="1"/>
</dbReference>
<dbReference type="EMBL" id="CP060490">
    <property type="protein sequence ID" value="QNL44617.1"/>
    <property type="molecule type" value="Genomic_DNA"/>
</dbReference>
<comment type="cofactor">
    <cofactor evidence="1">
        <name>Zn(2+)</name>
        <dbReference type="ChEBI" id="CHEBI:29105"/>
    </cofactor>
</comment>
<sequence>MKKYDLLIKNGAVVLADKVEACTIAVKDGRIAALSTVPIDDGEAAEVLDAKGLTVMPGAVDCHTHLGIYAPLDADTASETKAALTGGVTTMMSYFRTGAHYMNKTGPYHEIFKEALELTSGNAYCDYCFHLAPMDDLQVGEMEWLVEQGVVTFKYFMFYKGLNLGANSTVSPTMSDCYDLGHLYNIMAEAARLNTLLKHEPVSVSVHCEDDEIIKSFIKRVNAAGLKGLQAYCEARPPLSERIAILKAGSVANTTGAKLNVLHITSAEAMQATRDLLKIYPDIKLRRECTLHALGLTYEMLQGNNCAKVNPPLRTAEDNAALWEALEKGEINWVGSDHANTPIALKLKDDMWGSCCGFGGTSLIYPFMISEGHFKHGLSLPRIAELVSANPAKAHAAWPRKGSMEVGADADFALIDLNLEKTVHAGEDFSAQEYNVFEGISLKGWPVITILRGRKVYENGKIVGGATGEYVKRPC</sequence>
<dbReference type="PANTHER" id="PTHR11647:SF1">
    <property type="entry name" value="COLLAPSIN RESPONSE MEDIATOR PROTEIN"/>
    <property type="match status" value="1"/>
</dbReference>
<dbReference type="PANTHER" id="PTHR11647">
    <property type="entry name" value="HYDRANTOINASE/DIHYDROPYRIMIDINASE FAMILY MEMBER"/>
    <property type="match status" value="1"/>
</dbReference>
<evidence type="ECO:0000313" key="3">
    <source>
        <dbReference type="EMBL" id="QNL44617.1"/>
    </source>
</evidence>
<dbReference type="Proteomes" id="UP000515960">
    <property type="component" value="Chromosome"/>
</dbReference>
<dbReference type="SUPFAM" id="SSF51338">
    <property type="entry name" value="Composite domain of metallo-dependent hydrolases"/>
    <property type="match status" value="1"/>
</dbReference>
<evidence type="ECO:0000259" key="2">
    <source>
        <dbReference type="Pfam" id="PF01979"/>
    </source>
</evidence>
<accession>A0A7G9B4Y6</accession>
<protein>
    <submittedName>
        <fullName evidence="3">Dihydroorotase family protein</fullName>
    </submittedName>
</protein>
<dbReference type="RefSeq" id="WP_187333203.1">
    <property type="nucleotide sequence ID" value="NZ_CP060490.1"/>
</dbReference>
<name>A0A7G9B4Y6_9FIRM</name>
<gene>
    <name evidence="3" type="ORF">H8790_00750</name>
</gene>
<reference evidence="3 4" key="1">
    <citation type="submission" date="2020-08" db="EMBL/GenBank/DDBJ databases">
        <authorList>
            <person name="Liu C."/>
            <person name="Sun Q."/>
        </authorList>
    </citation>
    <scope>NUCLEOTIDE SEQUENCE [LARGE SCALE GENOMIC DNA]</scope>
    <source>
        <strain evidence="3 4">NSJ-62</strain>
    </source>
</reference>
<dbReference type="InterPro" id="IPR006680">
    <property type="entry name" value="Amidohydro-rel"/>
</dbReference>
<feature type="domain" description="Amidohydrolase-related" evidence="2">
    <location>
        <begin position="54"/>
        <end position="456"/>
    </location>
</feature>
<keyword evidence="4" id="KW-1185">Reference proteome</keyword>
<dbReference type="AlphaFoldDB" id="A0A7G9B4Y6"/>
<evidence type="ECO:0000256" key="1">
    <source>
        <dbReference type="ARBA" id="ARBA00001947"/>
    </source>
</evidence>
<dbReference type="InterPro" id="IPR011059">
    <property type="entry name" value="Metal-dep_hydrolase_composite"/>
</dbReference>
<dbReference type="Gene3D" id="3.20.20.140">
    <property type="entry name" value="Metal-dependent hydrolases"/>
    <property type="match status" value="1"/>
</dbReference>
<dbReference type="KEGG" id="ohi:H8790_00750"/>
<dbReference type="InterPro" id="IPR032466">
    <property type="entry name" value="Metal_Hydrolase"/>
</dbReference>
<dbReference type="Pfam" id="PF01979">
    <property type="entry name" value="Amidohydro_1"/>
    <property type="match status" value="1"/>
</dbReference>
<dbReference type="InterPro" id="IPR050378">
    <property type="entry name" value="Metallo-dep_Hydrolases_sf"/>
</dbReference>
<evidence type="ECO:0000313" key="4">
    <source>
        <dbReference type="Proteomes" id="UP000515960"/>
    </source>
</evidence>
<dbReference type="GO" id="GO:0005829">
    <property type="term" value="C:cytosol"/>
    <property type="evidence" value="ECO:0007669"/>
    <property type="project" value="TreeGrafter"/>
</dbReference>
<proteinExistence type="predicted"/>
<dbReference type="GO" id="GO:0016812">
    <property type="term" value="F:hydrolase activity, acting on carbon-nitrogen (but not peptide) bonds, in cyclic amides"/>
    <property type="evidence" value="ECO:0007669"/>
    <property type="project" value="TreeGrafter"/>
</dbReference>